<dbReference type="AlphaFoldDB" id="A0A5N0V0U7"/>
<keyword evidence="3" id="KW-1185">Reference proteome</keyword>
<reference evidence="2" key="1">
    <citation type="submission" date="2019-09" db="EMBL/GenBank/DDBJ databases">
        <authorList>
            <person name="Teo W.F.A."/>
            <person name="Duangmal K."/>
        </authorList>
    </citation>
    <scope>NUCLEOTIDE SEQUENCE [LARGE SCALE GENOMIC DNA]</scope>
    <source>
        <strain evidence="2">K81G1</strain>
    </source>
</reference>
<keyword evidence="2" id="KW-0808">Transferase</keyword>
<dbReference type="PANTHER" id="PTHR42912">
    <property type="entry name" value="METHYLTRANSFERASE"/>
    <property type="match status" value="1"/>
</dbReference>
<evidence type="ECO:0000313" key="2">
    <source>
        <dbReference type="EMBL" id="KAA9157920.1"/>
    </source>
</evidence>
<name>A0A5N0V0U7_9PSEU</name>
<protein>
    <submittedName>
        <fullName evidence="2">Methyltransferase domain-containing protein</fullName>
    </submittedName>
</protein>
<gene>
    <name evidence="2" type="ORF">FPZ12_023810</name>
</gene>
<dbReference type="GO" id="GO:0008757">
    <property type="term" value="F:S-adenosylmethionine-dependent methyltransferase activity"/>
    <property type="evidence" value="ECO:0007669"/>
    <property type="project" value="InterPro"/>
</dbReference>
<dbReference type="InterPro" id="IPR029063">
    <property type="entry name" value="SAM-dependent_MTases_sf"/>
</dbReference>
<dbReference type="GO" id="GO:0032259">
    <property type="term" value="P:methylation"/>
    <property type="evidence" value="ECO:0007669"/>
    <property type="project" value="UniProtKB-KW"/>
</dbReference>
<feature type="domain" description="Methyltransferase type 11" evidence="1">
    <location>
        <begin position="64"/>
        <end position="153"/>
    </location>
</feature>
<accession>A0A5N0V0U7</accession>
<dbReference type="Gene3D" id="3.40.50.150">
    <property type="entry name" value="Vaccinia Virus protein VP39"/>
    <property type="match status" value="1"/>
</dbReference>
<evidence type="ECO:0000313" key="3">
    <source>
        <dbReference type="Proteomes" id="UP000319769"/>
    </source>
</evidence>
<keyword evidence="2" id="KW-0489">Methyltransferase</keyword>
<evidence type="ECO:0000259" key="1">
    <source>
        <dbReference type="Pfam" id="PF08241"/>
    </source>
</evidence>
<dbReference type="RefSeq" id="WP_144751645.1">
    <property type="nucleotide sequence ID" value="NZ_VMNW02000038.1"/>
</dbReference>
<organism evidence="2 3">
    <name type="scientific">Amycolatopsis acidicola</name>
    <dbReference type="NCBI Taxonomy" id="2596893"/>
    <lineage>
        <taxon>Bacteria</taxon>
        <taxon>Bacillati</taxon>
        <taxon>Actinomycetota</taxon>
        <taxon>Actinomycetes</taxon>
        <taxon>Pseudonocardiales</taxon>
        <taxon>Pseudonocardiaceae</taxon>
        <taxon>Amycolatopsis</taxon>
    </lineage>
</organism>
<dbReference type="SUPFAM" id="SSF53335">
    <property type="entry name" value="S-adenosyl-L-methionine-dependent methyltransferases"/>
    <property type="match status" value="1"/>
</dbReference>
<dbReference type="InterPro" id="IPR013216">
    <property type="entry name" value="Methyltransf_11"/>
</dbReference>
<dbReference type="OrthoDB" id="9795634at2"/>
<dbReference type="CDD" id="cd02440">
    <property type="entry name" value="AdoMet_MTases"/>
    <property type="match status" value="1"/>
</dbReference>
<dbReference type="Pfam" id="PF08241">
    <property type="entry name" value="Methyltransf_11"/>
    <property type="match status" value="1"/>
</dbReference>
<proteinExistence type="predicted"/>
<dbReference type="EMBL" id="VMNW02000038">
    <property type="protein sequence ID" value="KAA9157920.1"/>
    <property type="molecule type" value="Genomic_DNA"/>
</dbReference>
<sequence length="255" mass="27554">MHPKSGSFTSRDRDDQVLAQFGSPGAAARYAAEQEGAGSSARFAAARRRLVLRALSSPPGPEVLDLGCGPGQTASALLPRFRVTALDRSPAMAEECTRRCEGAVRAVVGTVEDLPLLDNHFDAVLLLGVLEYTDAARVFHEASRVLRSGGLLLASMLNPGCPHRVVQLQVKWPLLRLARAVERALGVPPERRHGRVEHGMRILPPRAVRDLATASGLVPAGVTYFDPMRPLPAREITGGWRASWATGYLFEGRKP</sequence>
<comment type="caution">
    <text evidence="2">The sequence shown here is derived from an EMBL/GenBank/DDBJ whole genome shotgun (WGS) entry which is preliminary data.</text>
</comment>
<dbReference type="PANTHER" id="PTHR42912:SF93">
    <property type="entry name" value="N6-ADENOSINE-METHYLTRANSFERASE TMT1A"/>
    <property type="match status" value="1"/>
</dbReference>
<dbReference type="Proteomes" id="UP000319769">
    <property type="component" value="Unassembled WGS sequence"/>
</dbReference>
<dbReference type="InterPro" id="IPR050508">
    <property type="entry name" value="Methyltransf_Superfamily"/>
</dbReference>